<evidence type="ECO:0000313" key="10">
    <source>
        <dbReference type="Proteomes" id="UP000219182"/>
    </source>
</evidence>
<dbReference type="InterPro" id="IPR027417">
    <property type="entry name" value="P-loop_NTPase"/>
</dbReference>
<dbReference type="SMART" id="SM00382">
    <property type="entry name" value="AAA"/>
    <property type="match status" value="2"/>
</dbReference>
<dbReference type="PANTHER" id="PTHR43790:SF9">
    <property type="entry name" value="GALACTOFURANOSE TRANSPORTER ATP-BINDING PROTEIN YTFR"/>
    <property type="match status" value="1"/>
</dbReference>
<accession>A0A2A6FJ18</accession>
<name>A0A2A6FJ18_9HYPH</name>
<sequence length="559" mass="59379">MGHSGAKDMTGPGLPTDANTALEITSIGKSFGSVHALIDVSMSFRSGLVTALLGENGAGKSTLIRICSGELQPSSGEVIISGVPTIISGPLAATGLGIAVVHQEPQLVSEMTVAENIFLARLSACSGASMHRRSRLVTDAQKLLGGFGLASDLPDLDRKCASLSAAERQLVEIARALAVNPRVLFLDEPNSSLTRRETDRLFAIVRRLRDQGTAVVLVSHRLGEVYEIADRVVVMRDGRKVGEGTVEELPKQKAIRSMAGERLSAAEVIPDSGAPATPSVDTSATPVLSVRGAAGLAFRNVDLDIRAGEIVGMAGLVGSGRTEIIRAIIGADPLLAGKIRLRGKPVRFTSPRKALRGGVAFISEERRTSIFYGHDICFNLTSNVLERFGRFGFFSSRQRTEFAQESADGIGVKAQSVAAPIRSLSGGNQQKVLLARALASNPSLVILDEPTRGVDVRTKADMYHLIRNLAHVQGLAVWFVSSELDEILQLADRIVVVREGRIADNLERGPQAARVVASALGETVEDAAVTSLVSNLSLPDGTLPEEPQPGSHPQKRTVR</sequence>
<evidence type="ECO:0000256" key="6">
    <source>
        <dbReference type="ARBA" id="ARBA00022840"/>
    </source>
</evidence>
<evidence type="ECO:0000256" key="4">
    <source>
        <dbReference type="ARBA" id="ARBA00022737"/>
    </source>
</evidence>
<keyword evidence="4" id="KW-0677">Repeat</keyword>
<dbReference type="SUPFAM" id="SSF52540">
    <property type="entry name" value="P-loop containing nucleoside triphosphate hydrolases"/>
    <property type="match status" value="2"/>
</dbReference>
<dbReference type="GO" id="GO:0005524">
    <property type="term" value="F:ATP binding"/>
    <property type="evidence" value="ECO:0007669"/>
    <property type="project" value="UniProtKB-KW"/>
</dbReference>
<comment type="similarity">
    <text evidence="1">Belongs to the ABC transporter superfamily.</text>
</comment>
<dbReference type="AlphaFoldDB" id="A0A2A6FJ18"/>
<keyword evidence="3" id="KW-0762">Sugar transport</keyword>
<dbReference type="CDD" id="cd03215">
    <property type="entry name" value="ABC_Carb_Monos_II"/>
    <property type="match status" value="1"/>
</dbReference>
<evidence type="ECO:0000313" key="9">
    <source>
        <dbReference type="EMBL" id="PDQ21743.1"/>
    </source>
</evidence>
<dbReference type="Proteomes" id="UP000219182">
    <property type="component" value="Unassembled WGS sequence"/>
</dbReference>
<keyword evidence="6" id="KW-0067">ATP-binding</keyword>
<dbReference type="EMBL" id="NWQG01000041">
    <property type="protein sequence ID" value="PDQ21743.1"/>
    <property type="molecule type" value="Genomic_DNA"/>
</dbReference>
<dbReference type="InterPro" id="IPR017871">
    <property type="entry name" value="ABC_transporter-like_CS"/>
</dbReference>
<evidence type="ECO:0000256" key="3">
    <source>
        <dbReference type="ARBA" id="ARBA00022597"/>
    </source>
</evidence>
<proteinExistence type="inferred from homology"/>
<dbReference type="PROSITE" id="PS00211">
    <property type="entry name" value="ABC_TRANSPORTER_1"/>
    <property type="match status" value="1"/>
</dbReference>
<organism evidence="9 10">
    <name type="scientific">Mesorhizobium sanjuanii</name>
    <dbReference type="NCBI Taxonomy" id="2037900"/>
    <lineage>
        <taxon>Bacteria</taxon>
        <taxon>Pseudomonadati</taxon>
        <taxon>Pseudomonadota</taxon>
        <taxon>Alphaproteobacteria</taxon>
        <taxon>Hyphomicrobiales</taxon>
        <taxon>Phyllobacteriaceae</taxon>
        <taxon>Mesorhizobium</taxon>
    </lineage>
</organism>
<evidence type="ECO:0000259" key="8">
    <source>
        <dbReference type="PROSITE" id="PS50893"/>
    </source>
</evidence>
<reference evidence="9 10" key="1">
    <citation type="submission" date="2017-09" db="EMBL/GenBank/DDBJ databases">
        <title>Mesorhizobum sanjuanii sp. nov. isolated from nodules of Lotus tenuis in saline-alkaline lowlands of Flooding Pampa.</title>
        <authorList>
            <person name="Sannazzaro A.I."/>
            <person name="Torres Tejerizo G.A."/>
            <person name="Fontana F."/>
            <person name="Cumpa Velazquez L.M."/>
            <person name="Hansen L."/>
            <person name="Pistorio M."/>
            <person name="Estrella M.J."/>
        </authorList>
    </citation>
    <scope>NUCLEOTIDE SEQUENCE [LARGE SCALE GENOMIC DNA]</scope>
    <source>
        <strain evidence="9 10">BSA136</strain>
    </source>
</reference>
<keyword evidence="5" id="KW-0547">Nucleotide-binding</keyword>
<dbReference type="Gene3D" id="3.40.50.300">
    <property type="entry name" value="P-loop containing nucleotide triphosphate hydrolases"/>
    <property type="match status" value="2"/>
</dbReference>
<protein>
    <recommendedName>
        <fullName evidence="8">ABC transporter domain-containing protein</fullName>
    </recommendedName>
</protein>
<comment type="caution">
    <text evidence="9">The sequence shown here is derived from an EMBL/GenBank/DDBJ whole genome shotgun (WGS) entry which is preliminary data.</text>
</comment>
<feature type="domain" description="ABC transporter" evidence="8">
    <location>
        <begin position="22"/>
        <end position="262"/>
    </location>
</feature>
<dbReference type="InterPro" id="IPR003593">
    <property type="entry name" value="AAA+_ATPase"/>
</dbReference>
<evidence type="ECO:0000256" key="5">
    <source>
        <dbReference type="ARBA" id="ARBA00022741"/>
    </source>
</evidence>
<dbReference type="GO" id="GO:0016887">
    <property type="term" value="F:ATP hydrolysis activity"/>
    <property type="evidence" value="ECO:0007669"/>
    <property type="project" value="InterPro"/>
</dbReference>
<gene>
    <name evidence="9" type="ORF">CN311_07460</name>
</gene>
<keyword evidence="2" id="KW-0813">Transport</keyword>
<evidence type="ECO:0000256" key="7">
    <source>
        <dbReference type="SAM" id="MobiDB-lite"/>
    </source>
</evidence>
<evidence type="ECO:0000256" key="1">
    <source>
        <dbReference type="ARBA" id="ARBA00005417"/>
    </source>
</evidence>
<feature type="domain" description="ABC transporter" evidence="8">
    <location>
        <begin position="282"/>
        <end position="524"/>
    </location>
</feature>
<keyword evidence="10" id="KW-1185">Reference proteome</keyword>
<dbReference type="PROSITE" id="PS50893">
    <property type="entry name" value="ABC_TRANSPORTER_2"/>
    <property type="match status" value="2"/>
</dbReference>
<dbReference type="InterPro" id="IPR050107">
    <property type="entry name" value="ABC_carbohydrate_import_ATPase"/>
</dbReference>
<feature type="region of interest" description="Disordered" evidence="7">
    <location>
        <begin position="536"/>
        <end position="559"/>
    </location>
</feature>
<dbReference type="InterPro" id="IPR003439">
    <property type="entry name" value="ABC_transporter-like_ATP-bd"/>
</dbReference>
<evidence type="ECO:0000256" key="2">
    <source>
        <dbReference type="ARBA" id="ARBA00022448"/>
    </source>
</evidence>
<dbReference type="Pfam" id="PF00005">
    <property type="entry name" value="ABC_tran"/>
    <property type="match status" value="2"/>
</dbReference>
<dbReference type="CDD" id="cd03216">
    <property type="entry name" value="ABC_Carb_Monos_I"/>
    <property type="match status" value="1"/>
</dbReference>
<dbReference type="PANTHER" id="PTHR43790">
    <property type="entry name" value="CARBOHYDRATE TRANSPORT ATP-BINDING PROTEIN MG119-RELATED"/>
    <property type="match status" value="1"/>
</dbReference>